<dbReference type="Proteomes" id="UP000434172">
    <property type="component" value="Unassembled WGS sequence"/>
</dbReference>
<gene>
    <name evidence="2" type="ORF">GQ607_002967</name>
</gene>
<reference evidence="2 3" key="1">
    <citation type="submission" date="2019-12" db="EMBL/GenBank/DDBJ databases">
        <title>A genome sequence resource for the geographically widespread anthracnose pathogen Colletotrichum asianum.</title>
        <authorList>
            <person name="Meng Y."/>
        </authorList>
    </citation>
    <scope>NUCLEOTIDE SEQUENCE [LARGE SCALE GENOMIC DNA]</scope>
    <source>
        <strain evidence="2 3">ICMP 18580</strain>
    </source>
</reference>
<keyword evidence="3" id="KW-1185">Reference proteome</keyword>
<dbReference type="EMBL" id="WOWK01000010">
    <property type="protein sequence ID" value="KAF0329794.1"/>
    <property type="molecule type" value="Genomic_DNA"/>
</dbReference>
<accession>A0A8H3WMW4</accession>
<name>A0A8H3WMW4_9PEZI</name>
<dbReference type="AlphaFoldDB" id="A0A8H3WMW4"/>
<protein>
    <submittedName>
        <fullName evidence="2">Uncharacterized protein</fullName>
    </submittedName>
</protein>
<feature type="region of interest" description="Disordered" evidence="1">
    <location>
        <begin position="43"/>
        <end position="65"/>
    </location>
</feature>
<sequence length="65" mass="7223">MGNRYTPAGIHGIIEIKASRPPKRYDVVDEYIQFPPRARLEQKALGSPATQATWTSEGSSHSKIL</sequence>
<comment type="caution">
    <text evidence="2">The sequence shown here is derived from an EMBL/GenBank/DDBJ whole genome shotgun (WGS) entry which is preliminary data.</text>
</comment>
<organism evidence="2 3">
    <name type="scientific">Colletotrichum asianum</name>
    <dbReference type="NCBI Taxonomy" id="702518"/>
    <lineage>
        <taxon>Eukaryota</taxon>
        <taxon>Fungi</taxon>
        <taxon>Dikarya</taxon>
        <taxon>Ascomycota</taxon>
        <taxon>Pezizomycotina</taxon>
        <taxon>Sordariomycetes</taxon>
        <taxon>Hypocreomycetidae</taxon>
        <taxon>Glomerellales</taxon>
        <taxon>Glomerellaceae</taxon>
        <taxon>Colletotrichum</taxon>
        <taxon>Colletotrichum gloeosporioides species complex</taxon>
    </lineage>
</organism>
<evidence type="ECO:0000256" key="1">
    <source>
        <dbReference type="SAM" id="MobiDB-lite"/>
    </source>
</evidence>
<evidence type="ECO:0000313" key="2">
    <source>
        <dbReference type="EMBL" id="KAF0329794.1"/>
    </source>
</evidence>
<evidence type="ECO:0000313" key="3">
    <source>
        <dbReference type="Proteomes" id="UP000434172"/>
    </source>
</evidence>
<feature type="compositionally biased region" description="Polar residues" evidence="1">
    <location>
        <begin position="48"/>
        <end position="65"/>
    </location>
</feature>
<feature type="non-terminal residue" evidence="2">
    <location>
        <position position="1"/>
    </location>
</feature>
<proteinExistence type="predicted"/>